<dbReference type="eggNOG" id="KOG1051">
    <property type="taxonomic scope" value="Eukaryota"/>
</dbReference>
<dbReference type="Gene3D" id="1.10.1780.10">
    <property type="entry name" value="Clp, N-terminal domain"/>
    <property type="match status" value="1"/>
</dbReference>
<evidence type="ECO:0000259" key="3">
    <source>
        <dbReference type="Pfam" id="PF11955"/>
    </source>
</evidence>
<keyword evidence="6" id="KW-1185">Reference proteome</keyword>
<dbReference type="EMBL" id="CM001219">
    <property type="protein sequence ID" value="AES69442.2"/>
    <property type="molecule type" value="Genomic_DNA"/>
</dbReference>
<feature type="region of interest" description="Disordered" evidence="1">
    <location>
        <begin position="367"/>
        <end position="395"/>
    </location>
</feature>
<accession>G7IWM9</accession>
<dbReference type="HOGENOM" id="CLU_434381_0_0_1"/>
<gene>
    <name evidence="4" type="ordered locus">MTR_3g029990</name>
</gene>
<dbReference type="STRING" id="3880.G7IWM9"/>
<evidence type="ECO:0000256" key="1">
    <source>
        <dbReference type="SAM" id="MobiDB-lite"/>
    </source>
</evidence>
<proteinExistence type="predicted"/>
<reference evidence="4 6" key="2">
    <citation type="journal article" date="2014" name="BMC Genomics">
        <title>An improved genome release (version Mt4.0) for the model legume Medicago truncatula.</title>
        <authorList>
            <person name="Tang H."/>
            <person name="Krishnakumar V."/>
            <person name="Bidwell S."/>
            <person name="Rosen B."/>
            <person name="Chan A."/>
            <person name="Zhou S."/>
            <person name="Gentzbittel L."/>
            <person name="Childs K.L."/>
            <person name="Yandell M."/>
            <person name="Gundlach H."/>
            <person name="Mayer K.F."/>
            <person name="Schwartz D.C."/>
            <person name="Town C.D."/>
        </authorList>
    </citation>
    <scope>GENOME REANNOTATION</scope>
    <source>
        <strain evidence="5 6">cv. Jemalong A17</strain>
    </source>
</reference>
<evidence type="ECO:0000259" key="2">
    <source>
        <dbReference type="Pfam" id="PF02861"/>
    </source>
</evidence>
<dbReference type="InterPro" id="IPR021099">
    <property type="entry name" value="PORR_domain"/>
</dbReference>
<evidence type="ECO:0000313" key="4">
    <source>
        <dbReference type="EMBL" id="AES69442.2"/>
    </source>
</evidence>
<dbReference type="SUPFAM" id="SSF81923">
    <property type="entry name" value="Double Clp-N motif"/>
    <property type="match status" value="1"/>
</dbReference>
<evidence type="ECO:0000313" key="6">
    <source>
        <dbReference type="Proteomes" id="UP000002051"/>
    </source>
</evidence>
<reference evidence="4 6" key="1">
    <citation type="journal article" date="2011" name="Nature">
        <title>The Medicago genome provides insight into the evolution of rhizobial symbioses.</title>
        <authorList>
            <person name="Young N.D."/>
            <person name="Debelle F."/>
            <person name="Oldroyd G.E."/>
            <person name="Geurts R."/>
            <person name="Cannon S.B."/>
            <person name="Udvardi M.K."/>
            <person name="Benedito V.A."/>
            <person name="Mayer K.F."/>
            <person name="Gouzy J."/>
            <person name="Schoof H."/>
            <person name="Van de Peer Y."/>
            <person name="Proost S."/>
            <person name="Cook D.R."/>
            <person name="Meyers B.C."/>
            <person name="Spannagl M."/>
            <person name="Cheung F."/>
            <person name="De Mita S."/>
            <person name="Krishnakumar V."/>
            <person name="Gundlach H."/>
            <person name="Zhou S."/>
            <person name="Mudge J."/>
            <person name="Bharti A.K."/>
            <person name="Murray J.D."/>
            <person name="Naoumkina M.A."/>
            <person name="Rosen B."/>
            <person name="Silverstein K.A."/>
            <person name="Tang H."/>
            <person name="Rombauts S."/>
            <person name="Zhao P.X."/>
            <person name="Zhou P."/>
            <person name="Barbe V."/>
            <person name="Bardou P."/>
            <person name="Bechner M."/>
            <person name="Bellec A."/>
            <person name="Berger A."/>
            <person name="Berges H."/>
            <person name="Bidwell S."/>
            <person name="Bisseling T."/>
            <person name="Choisne N."/>
            <person name="Couloux A."/>
            <person name="Denny R."/>
            <person name="Deshpande S."/>
            <person name="Dai X."/>
            <person name="Doyle J.J."/>
            <person name="Dudez A.M."/>
            <person name="Farmer A.D."/>
            <person name="Fouteau S."/>
            <person name="Franken C."/>
            <person name="Gibelin C."/>
            <person name="Gish J."/>
            <person name="Goldstein S."/>
            <person name="Gonzalez A.J."/>
            <person name="Green P.J."/>
            <person name="Hallab A."/>
            <person name="Hartog M."/>
            <person name="Hua A."/>
            <person name="Humphray S.J."/>
            <person name="Jeong D.H."/>
            <person name="Jing Y."/>
            <person name="Jocker A."/>
            <person name="Kenton S.M."/>
            <person name="Kim D.J."/>
            <person name="Klee K."/>
            <person name="Lai H."/>
            <person name="Lang C."/>
            <person name="Lin S."/>
            <person name="Macmil S.L."/>
            <person name="Magdelenat G."/>
            <person name="Matthews L."/>
            <person name="McCorrison J."/>
            <person name="Monaghan E.L."/>
            <person name="Mun J.H."/>
            <person name="Najar F.Z."/>
            <person name="Nicholson C."/>
            <person name="Noirot C."/>
            <person name="O'Bleness M."/>
            <person name="Paule C.R."/>
            <person name="Poulain J."/>
            <person name="Prion F."/>
            <person name="Qin B."/>
            <person name="Qu C."/>
            <person name="Retzel E.F."/>
            <person name="Riddle C."/>
            <person name="Sallet E."/>
            <person name="Samain S."/>
            <person name="Samson N."/>
            <person name="Sanders I."/>
            <person name="Saurat O."/>
            <person name="Scarpelli C."/>
            <person name="Schiex T."/>
            <person name="Segurens B."/>
            <person name="Severin A.J."/>
            <person name="Sherrier D.J."/>
            <person name="Shi R."/>
            <person name="Sims S."/>
            <person name="Singer S.R."/>
            <person name="Sinharoy S."/>
            <person name="Sterck L."/>
            <person name="Viollet A."/>
            <person name="Wang B.B."/>
            <person name="Wang K."/>
            <person name="Wang M."/>
            <person name="Wang X."/>
            <person name="Warfsmann J."/>
            <person name="Weissenbach J."/>
            <person name="White D.D."/>
            <person name="White J.D."/>
            <person name="Wiley G.B."/>
            <person name="Wincker P."/>
            <person name="Xing Y."/>
            <person name="Yang L."/>
            <person name="Yao Z."/>
            <person name="Ying F."/>
            <person name="Zhai J."/>
            <person name="Zhou L."/>
            <person name="Zuber A."/>
            <person name="Denarie J."/>
            <person name="Dixon R.A."/>
            <person name="May G.D."/>
            <person name="Schwartz D.C."/>
            <person name="Rogers J."/>
            <person name="Quetier F."/>
            <person name="Town C.D."/>
            <person name="Roe B.A."/>
        </authorList>
    </citation>
    <scope>NUCLEOTIDE SEQUENCE [LARGE SCALE GENOMIC DNA]</scope>
    <source>
        <strain evidence="4">A17</strain>
        <strain evidence="5 6">cv. Jemalong A17</strain>
    </source>
</reference>
<sequence length="630" mass="72334">MFRHQTNIIILLRTSSKRHYCLWSSKKDPDLESALSRNKRWIINNQIKNIILRYPNNQIPIQTLQKKFKTLDLQGKALNWISKYPSCFQFHQDHVLLTKRMMELVHEEQSLKDSLESVFVPRLAKLLMLSLNNCLNVMKINEIKNSLGFPDDYLIGIVAKYPDLFRIRNESGRRSSMVVELMKWNPDFAVSEVEALAMKNGVEVNFSCCLPSSWVKSLEKFREFELVPYVSPYSDPRGLVEGSKEMEKRNVGLVHELLSLTLWKKISIMKLGHFKREFFLPDKVNVLLLKHPGIFYVSNKYRIYTVLLREGYVGSQLVDKDPLVVVKEKFGEIMQEGLHEYNQRRRLVNIEKRRNKGLPLNRVDEDHMKGRRRRRNREVFDEDDEVERENGNKLGGLLDPEERKRFYKVLFDDDGSATTIPTAKIVLPREKQNGGELPNKKVLKIIENKKEVDETICKPDDEEVEFFFFSLANILENRNQPQDVEDITNKVFPPPPVCYNASLNFQHIFSEHLMKALLERRDGLAQRIFTKAGLDNTSVLQVTDNFIAQQPKVTGGTSGPVIGSHFGSHFVTATSSSNVRIAALAALAALAASILITFSVSPIHPTVTCISGNLQRSVVMLYRLGAIDFG</sequence>
<organism evidence="4 6">
    <name type="scientific">Medicago truncatula</name>
    <name type="common">Barrel medic</name>
    <name type="synonym">Medicago tribuloides</name>
    <dbReference type="NCBI Taxonomy" id="3880"/>
    <lineage>
        <taxon>Eukaryota</taxon>
        <taxon>Viridiplantae</taxon>
        <taxon>Streptophyta</taxon>
        <taxon>Embryophyta</taxon>
        <taxon>Tracheophyta</taxon>
        <taxon>Spermatophyta</taxon>
        <taxon>Magnoliopsida</taxon>
        <taxon>eudicotyledons</taxon>
        <taxon>Gunneridae</taxon>
        <taxon>Pentapetalae</taxon>
        <taxon>rosids</taxon>
        <taxon>fabids</taxon>
        <taxon>Fabales</taxon>
        <taxon>Fabaceae</taxon>
        <taxon>Papilionoideae</taxon>
        <taxon>50 kb inversion clade</taxon>
        <taxon>NPAAA clade</taxon>
        <taxon>Hologalegina</taxon>
        <taxon>IRL clade</taxon>
        <taxon>Trifolieae</taxon>
        <taxon>Medicago</taxon>
    </lineage>
</organism>
<dbReference type="InterPro" id="IPR004176">
    <property type="entry name" value="Clp_R_N"/>
</dbReference>
<reference evidence="5" key="3">
    <citation type="submission" date="2015-04" db="UniProtKB">
        <authorList>
            <consortium name="EnsemblPlants"/>
        </authorList>
    </citation>
    <scope>IDENTIFICATION</scope>
    <source>
        <strain evidence="5">cv. Jemalong A17</strain>
    </source>
</reference>
<dbReference type="PaxDb" id="3880-AES69442"/>
<keyword evidence="4" id="KW-0378">Hydrolase</keyword>
<dbReference type="Pfam" id="PF02861">
    <property type="entry name" value="Clp_N"/>
    <property type="match status" value="1"/>
</dbReference>
<dbReference type="Proteomes" id="UP000002051">
    <property type="component" value="Chromosome 3"/>
</dbReference>
<feature type="domain" description="PORR" evidence="3">
    <location>
        <begin position="26"/>
        <end position="338"/>
    </location>
</feature>
<dbReference type="PANTHER" id="PTHR31476">
    <property type="entry name" value="PROTEIN WHAT'S THIS FACTOR 1 HOMOLOG, CHLOROPLASTIC"/>
    <property type="match status" value="1"/>
</dbReference>
<dbReference type="InterPro" id="IPR036628">
    <property type="entry name" value="Clp_N_dom_sf"/>
</dbReference>
<dbReference type="InterPro" id="IPR045040">
    <property type="entry name" value="PORR_fam"/>
</dbReference>
<protein>
    <submittedName>
        <fullName evidence="4">Ubiquitin carboxyl-terminal hydrolase family protein</fullName>
    </submittedName>
</protein>
<feature type="domain" description="Clp R" evidence="2">
    <location>
        <begin position="506"/>
        <end position="573"/>
    </location>
</feature>
<name>G7IWM9_MEDTR</name>
<dbReference type="GO" id="GO:0003723">
    <property type="term" value="F:RNA binding"/>
    <property type="evidence" value="ECO:0007669"/>
    <property type="project" value="InterPro"/>
</dbReference>
<dbReference type="PANTHER" id="PTHR31476:SF5">
    <property type="entry name" value="UBIQUITIN CARBOXYL-TERMINAL HYDROLASE FAMILY PROTEIN"/>
    <property type="match status" value="1"/>
</dbReference>
<accession>A0A0C3VDJ8</accession>
<evidence type="ECO:0000313" key="5">
    <source>
        <dbReference type="EnsemblPlants" id="AES69442"/>
    </source>
</evidence>
<dbReference type="Pfam" id="PF11955">
    <property type="entry name" value="PORR"/>
    <property type="match status" value="1"/>
</dbReference>
<dbReference type="EnsemblPlants" id="AES69442">
    <property type="protein sequence ID" value="AES69442"/>
    <property type="gene ID" value="MTR_3g029990"/>
</dbReference>
<dbReference type="GO" id="GO:0016787">
    <property type="term" value="F:hydrolase activity"/>
    <property type="evidence" value="ECO:0007669"/>
    <property type="project" value="UniProtKB-KW"/>
</dbReference>
<dbReference type="AlphaFoldDB" id="G7IWM9"/>